<evidence type="ECO:0000313" key="5">
    <source>
        <dbReference type="EMBL" id="PVH30781.1"/>
    </source>
</evidence>
<evidence type="ECO:0000256" key="1">
    <source>
        <dbReference type="ARBA" id="ARBA00001947"/>
    </source>
</evidence>
<dbReference type="Pfam" id="PF05853">
    <property type="entry name" value="BKACE"/>
    <property type="match status" value="1"/>
</dbReference>
<accession>A0A2T8HZF5</accession>
<evidence type="ECO:0000313" key="6">
    <source>
        <dbReference type="Proteomes" id="UP000245911"/>
    </source>
</evidence>
<keyword evidence="5" id="KW-0032">Aminotransferase</keyword>
<gene>
    <name evidence="5" type="ORF">DDE20_01020</name>
</gene>
<comment type="cofactor">
    <cofactor evidence="1">
        <name>Zn(2+)</name>
        <dbReference type="ChEBI" id="CHEBI:29105"/>
    </cofactor>
</comment>
<organism evidence="5 6">
    <name type="scientific">Pararhodobacter oceanensis</name>
    <dbReference type="NCBI Taxonomy" id="2172121"/>
    <lineage>
        <taxon>Bacteria</taxon>
        <taxon>Pseudomonadati</taxon>
        <taxon>Pseudomonadota</taxon>
        <taxon>Alphaproteobacteria</taxon>
        <taxon>Rhodobacterales</taxon>
        <taxon>Paracoccaceae</taxon>
        <taxon>Pararhodobacter</taxon>
    </lineage>
</organism>
<dbReference type="PANTHER" id="PTHR37418:SF2">
    <property type="entry name" value="3-KETO-5-AMINOHEXANOATE CLEAVAGE ENZYME"/>
    <property type="match status" value="1"/>
</dbReference>
<keyword evidence="2 5" id="KW-0808">Transferase</keyword>
<keyword evidence="3" id="KW-0479">Metal-binding</keyword>
<comment type="caution">
    <text evidence="5">The sequence shown here is derived from an EMBL/GenBank/DDBJ whole genome shotgun (WGS) entry which is preliminary data.</text>
</comment>
<dbReference type="Proteomes" id="UP000245911">
    <property type="component" value="Unassembled WGS sequence"/>
</dbReference>
<dbReference type="InterPro" id="IPR008567">
    <property type="entry name" value="BKACE"/>
</dbReference>
<sequence length="254" mass="27376">MLTLPQIMLAPNGARRTKDDHAALPVTILEVISAAKYAFDAGAHALHAHVRDAKQMHVLDAGQYRELIAEMARMLPDMPVQITTETAGLYDAAAQRALVEQVMPEGVSVALREMWPVPGADAQASRFYHWAQEAGIAVQHILYSPQDVERLARKVAQGDIPAPVQCLFVLGSYTPPTRGTPAMLHGFLQAFAQLPAGSDWAACAFGENERDCLLAAHAQGGKMRIGFENNLTGADGKPAVDNAAQVRDLVQHLG</sequence>
<dbReference type="InterPro" id="IPR013785">
    <property type="entry name" value="Aldolase_TIM"/>
</dbReference>
<dbReference type="Gene3D" id="3.20.20.70">
    <property type="entry name" value="Aldolase class I"/>
    <property type="match status" value="1"/>
</dbReference>
<keyword evidence="6" id="KW-1185">Reference proteome</keyword>
<dbReference type="PANTHER" id="PTHR37418">
    <property type="entry name" value="3-KETO-5-AMINOHEXANOATE CLEAVAGE ENZYME-RELATED"/>
    <property type="match status" value="1"/>
</dbReference>
<dbReference type="GO" id="GO:0046872">
    <property type="term" value="F:metal ion binding"/>
    <property type="evidence" value="ECO:0007669"/>
    <property type="project" value="UniProtKB-KW"/>
</dbReference>
<evidence type="ECO:0000256" key="4">
    <source>
        <dbReference type="ARBA" id="ARBA00022833"/>
    </source>
</evidence>
<dbReference type="EMBL" id="QDKM01000001">
    <property type="protein sequence ID" value="PVH30781.1"/>
    <property type="molecule type" value="Genomic_DNA"/>
</dbReference>
<dbReference type="GO" id="GO:0008483">
    <property type="term" value="F:transaminase activity"/>
    <property type="evidence" value="ECO:0007669"/>
    <property type="project" value="UniProtKB-KW"/>
</dbReference>
<name>A0A2T8HZF5_9RHOB</name>
<proteinExistence type="predicted"/>
<dbReference type="AlphaFoldDB" id="A0A2T8HZF5"/>
<protein>
    <submittedName>
        <fullName evidence="5">Class III aminotransferase</fullName>
    </submittedName>
</protein>
<dbReference type="GO" id="GO:0043720">
    <property type="term" value="F:3-keto-5-aminohexanoate cleavage activity"/>
    <property type="evidence" value="ECO:0007669"/>
    <property type="project" value="InterPro"/>
</dbReference>
<reference evidence="5 6" key="1">
    <citation type="submission" date="2018-04" db="EMBL/GenBank/DDBJ databases">
        <title>Pararhodobacter oceanense sp. nov., isolated from marine intertidal sediment.</title>
        <authorList>
            <person name="Wang X.-L."/>
            <person name="Du Z.-J."/>
        </authorList>
    </citation>
    <scope>NUCLEOTIDE SEQUENCE [LARGE SCALE GENOMIC DNA]</scope>
    <source>
        <strain evidence="5 6">AM505</strain>
    </source>
</reference>
<evidence type="ECO:0000256" key="2">
    <source>
        <dbReference type="ARBA" id="ARBA00022679"/>
    </source>
</evidence>
<evidence type="ECO:0000256" key="3">
    <source>
        <dbReference type="ARBA" id="ARBA00022723"/>
    </source>
</evidence>
<keyword evidence="4" id="KW-0862">Zinc</keyword>
<dbReference type="OrthoDB" id="9805277at2"/>